<sequence length="139" mass="16229">MISRNPQQNHSRENLIGQILGIQKESQRGQETQDRLEQLQMKIKIQIIEKAFNWHHRGTKGKYLLEIPLVIGTEATKRNQKVNYLTLQTSILQGNFKNRARELSLNQSQFKTIATCIKTNHLKIRSYQSSSLKRDLLNM</sequence>
<gene>
    <name evidence="1" type="ORF">FGO68_gene184</name>
</gene>
<reference evidence="1" key="1">
    <citation type="submission" date="2019-06" db="EMBL/GenBank/DDBJ databases">
        <authorList>
            <person name="Zheng W."/>
        </authorList>
    </citation>
    <scope>NUCLEOTIDE SEQUENCE</scope>
    <source>
        <strain evidence="1">QDHG01</strain>
    </source>
</reference>
<name>A0A8J8T2N7_HALGN</name>
<protein>
    <submittedName>
        <fullName evidence="1">Uncharacterized protein</fullName>
    </submittedName>
</protein>
<dbReference type="AlphaFoldDB" id="A0A8J8T2N7"/>
<accession>A0A8J8T2N7</accession>
<dbReference type="Proteomes" id="UP000785679">
    <property type="component" value="Unassembled WGS sequence"/>
</dbReference>
<dbReference type="EMBL" id="RRYP01009192">
    <property type="protein sequence ID" value="TNV79233.1"/>
    <property type="molecule type" value="Genomic_DNA"/>
</dbReference>
<keyword evidence="2" id="KW-1185">Reference proteome</keyword>
<comment type="caution">
    <text evidence="1">The sequence shown here is derived from an EMBL/GenBank/DDBJ whole genome shotgun (WGS) entry which is preliminary data.</text>
</comment>
<evidence type="ECO:0000313" key="1">
    <source>
        <dbReference type="EMBL" id="TNV79233.1"/>
    </source>
</evidence>
<organism evidence="1 2">
    <name type="scientific">Halteria grandinella</name>
    <dbReference type="NCBI Taxonomy" id="5974"/>
    <lineage>
        <taxon>Eukaryota</taxon>
        <taxon>Sar</taxon>
        <taxon>Alveolata</taxon>
        <taxon>Ciliophora</taxon>
        <taxon>Intramacronucleata</taxon>
        <taxon>Spirotrichea</taxon>
        <taxon>Stichotrichia</taxon>
        <taxon>Sporadotrichida</taxon>
        <taxon>Halteriidae</taxon>
        <taxon>Halteria</taxon>
    </lineage>
</organism>
<proteinExistence type="predicted"/>
<evidence type="ECO:0000313" key="2">
    <source>
        <dbReference type="Proteomes" id="UP000785679"/>
    </source>
</evidence>